<gene>
    <name evidence="1" type="ORF">LZ495_32375</name>
</gene>
<dbReference type="AlphaFoldDB" id="A0AA41Q5E5"/>
<evidence type="ECO:0000313" key="2">
    <source>
        <dbReference type="Proteomes" id="UP001165378"/>
    </source>
</evidence>
<dbReference type="EMBL" id="JAKFHA010000027">
    <property type="protein sequence ID" value="MCF2531888.1"/>
    <property type="molecule type" value="Genomic_DNA"/>
</dbReference>
<proteinExistence type="predicted"/>
<organism evidence="1 2">
    <name type="scientific">Yinghuangia soli</name>
    <dbReference type="NCBI Taxonomy" id="2908204"/>
    <lineage>
        <taxon>Bacteria</taxon>
        <taxon>Bacillati</taxon>
        <taxon>Actinomycetota</taxon>
        <taxon>Actinomycetes</taxon>
        <taxon>Kitasatosporales</taxon>
        <taxon>Streptomycetaceae</taxon>
        <taxon>Yinghuangia</taxon>
    </lineage>
</organism>
<comment type="caution">
    <text evidence="1">The sequence shown here is derived from an EMBL/GenBank/DDBJ whole genome shotgun (WGS) entry which is preliminary data.</text>
</comment>
<sequence length="103" mass="10675">MEPIPAAVLGAIAGGAGGDSGREAWAALSDLVRQLFRRSGTSGDAALSALEERPDDPKRAEVLSQVLAARAHMDPEFAAALDVWKAQADKVALPAPDVRDTVA</sequence>
<protein>
    <submittedName>
        <fullName evidence="1">Uncharacterized protein</fullName>
    </submittedName>
</protein>
<dbReference type="Proteomes" id="UP001165378">
    <property type="component" value="Unassembled WGS sequence"/>
</dbReference>
<accession>A0AA41Q5E5</accession>
<reference evidence="1" key="1">
    <citation type="submission" date="2022-01" db="EMBL/GenBank/DDBJ databases">
        <title>Genome-Based Taxonomic Classification of the Phylum Actinobacteria.</title>
        <authorList>
            <person name="Gao Y."/>
        </authorList>
    </citation>
    <scope>NUCLEOTIDE SEQUENCE</scope>
    <source>
        <strain evidence="1">KLBMP 8922</strain>
    </source>
</reference>
<keyword evidence="2" id="KW-1185">Reference proteome</keyword>
<dbReference type="RefSeq" id="WP_235056533.1">
    <property type="nucleotide sequence ID" value="NZ_JAKFHA010000027.1"/>
</dbReference>
<name>A0AA41Q5E5_9ACTN</name>
<evidence type="ECO:0000313" key="1">
    <source>
        <dbReference type="EMBL" id="MCF2531888.1"/>
    </source>
</evidence>